<dbReference type="RefSeq" id="WP_183208124.1">
    <property type="nucleotide sequence ID" value="NZ_JAAAMM010000003.1"/>
</dbReference>
<evidence type="ECO:0000313" key="1">
    <source>
        <dbReference type="EMBL" id="MBB4003233.1"/>
    </source>
</evidence>
<dbReference type="Pfam" id="PF19551">
    <property type="entry name" value="DUF6074"/>
    <property type="match status" value="1"/>
</dbReference>
<dbReference type="InterPro" id="IPR045720">
    <property type="entry name" value="DUF6074"/>
</dbReference>
<name>A0A7W6HDN5_9HYPH</name>
<dbReference type="AlphaFoldDB" id="A0A7W6HDN5"/>
<keyword evidence="2" id="KW-1185">Reference proteome</keyword>
<dbReference type="Proteomes" id="UP000588647">
    <property type="component" value="Unassembled WGS sequence"/>
</dbReference>
<comment type="caution">
    <text evidence="1">The sequence shown here is derived from an EMBL/GenBank/DDBJ whole genome shotgun (WGS) entry which is preliminary data.</text>
</comment>
<proteinExistence type="predicted"/>
<reference evidence="1 2" key="1">
    <citation type="submission" date="2020-08" db="EMBL/GenBank/DDBJ databases">
        <title>Genomic Encyclopedia of Type Strains, Phase IV (KMG-IV): sequencing the most valuable type-strain genomes for metagenomic binning, comparative biology and taxonomic classification.</title>
        <authorList>
            <person name="Goeker M."/>
        </authorList>
    </citation>
    <scope>NUCLEOTIDE SEQUENCE [LARGE SCALE GENOMIC DNA]</scope>
    <source>
        <strain evidence="1 2">DSM 103570</strain>
    </source>
</reference>
<organism evidence="1 2">
    <name type="scientific">Aurantimonas endophytica</name>
    <dbReference type="NCBI Taxonomy" id="1522175"/>
    <lineage>
        <taxon>Bacteria</taxon>
        <taxon>Pseudomonadati</taxon>
        <taxon>Pseudomonadota</taxon>
        <taxon>Alphaproteobacteria</taxon>
        <taxon>Hyphomicrobiales</taxon>
        <taxon>Aurantimonadaceae</taxon>
        <taxon>Aurantimonas</taxon>
    </lineage>
</organism>
<accession>A0A7W6HDN5</accession>
<sequence>MNETTGLPLFDWQPSAKVEPFPFHQCRPKVRHAAFLVVENDRDRAAACLKVIEDGIRRHLASGAFGPKAIEKEIEAFRQAVSNDVNRLRYEAAAVAPDCGGAA</sequence>
<protein>
    <submittedName>
        <fullName evidence="1">Uncharacterized protein</fullName>
    </submittedName>
</protein>
<dbReference type="EMBL" id="JACIEM010000003">
    <property type="protein sequence ID" value="MBB4003233.1"/>
    <property type="molecule type" value="Genomic_DNA"/>
</dbReference>
<gene>
    <name evidence="1" type="ORF">GGR03_002314</name>
</gene>
<evidence type="ECO:0000313" key="2">
    <source>
        <dbReference type="Proteomes" id="UP000588647"/>
    </source>
</evidence>